<evidence type="ECO:0000313" key="2">
    <source>
        <dbReference type="EMBL" id="KAK1360068.1"/>
    </source>
</evidence>
<proteinExistence type="predicted"/>
<feature type="region of interest" description="Disordered" evidence="1">
    <location>
        <begin position="29"/>
        <end position="64"/>
    </location>
</feature>
<dbReference type="Proteomes" id="UP001237642">
    <property type="component" value="Unassembled WGS sequence"/>
</dbReference>
<comment type="caution">
    <text evidence="2">The sequence shown here is derived from an EMBL/GenBank/DDBJ whole genome shotgun (WGS) entry which is preliminary data.</text>
</comment>
<evidence type="ECO:0000313" key="3">
    <source>
        <dbReference type="Proteomes" id="UP001237642"/>
    </source>
</evidence>
<sequence>MDESSLEHNYQSQFDFQTIEEIDLNDNLVDFEKLQDESDSDESDSDESKGSLNERQHQSIDSTLMPYLAHLRSNKKASQEPQNKAVIDDFHSYGIGPAKIARLINVGSHSSSKITPQQVSGHLRTSRKSNMGRECKIVLDKLM</sequence>
<reference evidence="2" key="2">
    <citation type="submission" date="2023-05" db="EMBL/GenBank/DDBJ databases">
        <authorList>
            <person name="Schelkunov M.I."/>
        </authorList>
    </citation>
    <scope>NUCLEOTIDE SEQUENCE</scope>
    <source>
        <strain evidence="2">Hsosn_3</strain>
        <tissue evidence="2">Leaf</tissue>
    </source>
</reference>
<dbReference type="AlphaFoldDB" id="A0AAD8H4N2"/>
<organism evidence="2 3">
    <name type="scientific">Heracleum sosnowskyi</name>
    <dbReference type="NCBI Taxonomy" id="360622"/>
    <lineage>
        <taxon>Eukaryota</taxon>
        <taxon>Viridiplantae</taxon>
        <taxon>Streptophyta</taxon>
        <taxon>Embryophyta</taxon>
        <taxon>Tracheophyta</taxon>
        <taxon>Spermatophyta</taxon>
        <taxon>Magnoliopsida</taxon>
        <taxon>eudicotyledons</taxon>
        <taxon>Gunneridae</taxon>
        <taxon>Pentapetalae</taxon>
        <taxon>asterids</taxon>
        <taxon>campanulids</taxon>
        <taxon>Apiales</taxon>
        <taxon>Apiaceae</taxon>
        <taxon>Apioideae</taxon>
        <taxon>apioid superclade</taxon>
        <taxon>Tordylieae</taxon>
        <taxon>Tordyliinae</taxon>
        <taxon>Heracleum</taxon>
    </lineage>
</organism>
<gene>
    <name evidence="2" type="ORF">POM88_044542</name>
</gene>
<accession>A0AAD8H4N2</accession>
<name>A0AAD8H4N2_9APIA</name>
<protein>
    <submittedName>
        <fullName evidence="2">Uncharacterized protein</fullName>
    </submittedName>
</protein>
<dbReference type="EMBL" id="JAUIZM010000010">
    <property type="protein sequence ID" value="KAK1360068.1"/>
    <property type="molecule type" value="Genomic_DNA"/>
</dbReference>
<keyword evidence="3" id="KW-1185">Reference proteome</keyword>
<feature type="compositionally biased region" description="Basic and acidic residues" evidence="1">
    <location>
        <begin position="46"/>
        <end position="58"/>
    </location>
</feature>
<reference evidence="2" key="1">
    <citation type="submission" date="2023-02" db="EMBL/GenBank/DDBJ databases">
        <title>Genome of toxic invasive species Heracleum sosnowskyi carries increased number of genes despite the absence of recent whole-genome duplications.</title>
        <authorList>
            <person name="Schelkunov M."/>
            <person name="Shtratnikova V."/>
            <person name="Makarenko M."/>
            <person name="Klepikova A."/>
            <person name="Omelchenko D."/>
            <person name="Novikova G."/>
            <person name="Obukhova E."/>
            <person name="Bogdanov V."/>
            <person name="Penin A."/>
            <person name="Logacheva M."/>
        </authorList>
    </citation>
    <scope>NUCLEOTIDE SEQUENCE</scope>
    <source>
        <strain evidence="2">Hsosn_3</strain>
        <tissue evidence="2">Leaf</tissue>
    </source>
</reference>
<evidence type="ECO:0000256" key="1">
    <source>
        <dbReference type="SAM" id="MobiDB-lite"/>
    </source>
</evidence>